<evidence type="ECO:0000259" key="9">
    <source>
        <dbReference type="Pfam" id="PF02224"/>
    </source>
</evidence>
<comment type="similarity">
    <text evidence="1">Belongs to the cytidylate kinase family. Type 1 subfamily.</text>
</comment>
<dbReference type="InterPro" id="IPR027417">
    <property type="entry name" value="P-loop_NTPase"/>
</dbReference>
<dbReference type="GO" id="GO:0036431">
    <property type="term" value="F:dCMP kinase activity"/>
    <property type="evidence" value="ECO:0007669"/>
    <property type="project" value="InterPro"/>
</dbReference>
<organism evidence="10 11">
    <name type="scientific">Dimargaris verticillata</name>
    <dbReference type="NCBI Taxonomy" id="2761393"/>
    <lineage>
        <taxon>Eukaryota</taxon>
        <taxon>Fungi</taxon>
        <taxon>Fungi incertae sedis</taxon>
        <taxon>Zoopagomycota</taxon>
        <taxon>Kickxellomycotina</taxon>
        <taxon>Dimargaritomycetes</taxon>
        <taxon>Dimargaritales</taxon>
        <taxon>Dimargaritaceae</taxon>
        <taxon>Dimargaris</taxon>
    </lineage>
</organism>
<evidence type="ECO:0000256" key="7">
    <source>
        <dbReference type="ARBA" id="ARBA00047615"/>
    </source>
</evidence>
<evidence type="ECO:0000256" key="1">
    <source>
        <dbReference type="ARBA" id="ARBA00009427"/>
    </source>
</evidence>
<dbReference type="Pfam" id="PF02224">
    <property type="entry name" value="Cytidylate_kin"/>
    <property type="match status" value="2"/>
</dbReference>
<dbReference type="OrthoDB" id="10263145at2759"/>
<dbReference type="SUPFAM" id="SSF52540">
    <property type="entry name" value="P-loop containing nucleoside triphosphate hydrolases"/>
    <property type="match status" value="1"/>
</dbReference>
<evidence type="ECO:0000256" key="5">
    <source>
        <dbReference type="ARBA" id="ARBA00022777"/>
    </source>
</evidence>
<keyword evidence="3" id="KW-0808">Transferase</keyword>
<keyword evidence="6" id="KW-0067">ATP-binding</keyword>
<dbReference type="GO" id="GO:0005524">
    <property type="term" value="F:ATP binding"/>
    <property type="evidence" value="ECO:0007669"/>
    <property type="project" value="UniProtKB-KW"/>
</dbReference>
<evidence type="ECO:0000256" key="8">
    <source>
        <dbReference type="ARBA" id="ARBA00048478"/>
    </source>
</evidence>
<dbReference type="EMBL" id="JANBQB010000219">
    <property type="protein sequence ID" value="KAJ1979430.1"/>
    <property type="molecule type" value="Genomic_DNA"/>
</dbReference>
<keyword evidence="5" id="KW-0418">Kinase</keyword>
<dbReference type="InterPro" id="IPR011994">
    <property type="entry name" value="Cytidylate_kinase_dom"/>
</dbReference>
<sequence length="233" mass="25566">MLPAAIAPLARSRPCCGFLATSRRTLIVAIDGPAASGKSTTAKRVAYNLRFDYADSGLYNLLVPLGGLVLIRKGLLGWDFSDYSEHVALVAKNPQVRQVVLQWQRQYAQPTNGDDGTHRNASAGKSRNLVVDGRDIGTVVFPNAELKVYLIAQAEIRAQRRHAELVALSALKGRSAPSYREVLDDLMARDQSDLHRVHSPLKRASDAVDLDTTKLTIDDQVAQIVQWARQRGA</sequence>
<evidence type="ECO:0000256" key="2">
    <source>
        <dbReference type="ARBA" id="ARBA00012906"/>
    </source>
</evidence>
<dbReference type="Proteomes" id="UP001151582">
    <property type="component" value="Unassembled WGS sequence"/>
</dbReference>
<dbReference type="Gene3D" id="3.40.50.300">
    <property type="entry name" value="P-loop containing nucleotide triphosphate hydrolases"/>
    <property type="match status" value="2"/>
</dbReference>
<comment type="catalytic activity">
    <reaction evidence="8">
        <text>CMP + ATP = CDP + ADP</text>
        <dbReference type="Rhea" id="RHEA:11600"/>
        <dbReference type="ChEBI" id="CHEBI:30616"/>
        <dbReference type="ChEBI" id="CHEBI:58069"/>
        <dbReference type="ChEBI" id="CHEBI:60377"/>
        <dbReference type="ChEBI" id="CHEBI:456216"/>
        <dbReference type="EC" id="2.7.4.25"/>
    </reaction>
</comment>
<dbReference type="HAMAP" id="MF_00238">
    <property type="entry name" value="Cytidyl_kinase_type1"/>
    <property type="match status" value="1"/>
</dbReference>
<reference evidence="10" key="1">
    <citation type="submission" date="2022-07" db="EMBL/GenBank/DDBJ databases">
        <title>Phylogenomic reconstructions and comparative analyses of Kickxellomycotina fungi.</title>
        <authorList>
            <person name="Reynolds N.K."/>
            <person name="Stajich J.E."/>
            <person name="Barry K."/>
            <person name="Grigoriev I.V."/>
            <person name="Crous P."/>
            <person name="Smith M.E."/>
        </authorList>
    </citation>
    <scope>NUCLEOTIDE SEQUENCE</scope>
    <source>
        <strain evidence="10">RSA 567</strain>
    </source>
</reference>
<comment type="catalytic activity">
    <reaction evidence="7">
        <text>dCMP + ATP = dCDP + ADP</text>
        <dbReference type="Rhea" id="RHEA:25094"/>
        <dbReference type="ChEBI" id="CHEBI:30616"/>
        <dbReference type="ChEBI" id="CHEBI:57566"/>
        <dbReference type="ChEBI" id="CHEBI:58593"/>
        <dbReference type="ChEBI" id="CHEBI:456216"/>
        <dbReference type="EC" id="2.7.4.25"/>
    </reaction>
</comment>
<evidence type="ECO:0000256" key="3">
    <source>
        <dbReference type="ARBA" id="ARBA00022679"/>
    </source>
</evidence>
<keyword evidence="4" id="KW-0547">Nucleotide-binding</keyword>
<evidence type="ECO:0000256" key="6">
    <source>
        <dbReference type="ARBA" id="ARBA00022840"/>
    </source>
</evidence>
<gene>
    <name evidence="10" type="ORF">H4R34_002827</name>
</gene>
<evidence type="ECO:0000313" key="11">
    <source>
        <dbReference type="Proteomes" id="UP001151582"/>
    </source>
</evidence>
<accession>A0A9W8ED77</accession>
<proteinExistence type="inferred from homology"/>
<dbReference type="InterPro" id="IPR003136">
    <property type="entry name" value="Cytidylate_kin"/>
</dbReference>
<name>A0A9W8ED77_9FUNG</name>
<evidence type="ECO:0000256" key="4">
    <source>
        <dbReference type="ARBA" id="ARBA00022741"/>
    </source>
</evidence>
<protein>
    <recommendedName>
        <fullName evidence="2">(d)CMP kinase</fullName>
        <ecNumber evidence="2">2.7.4.25</ecNumber>
    </recommendedName>
</protein>
<feature type="domain" description="Cytidylate kinase" evidence="9">
    <location>
        <begin position="28"/>
        <end position="58"/>
    </location>
</feature>
<evidence type="ECO:0000313" key="10">
    <source>
        <dbReference type="EMBL" id="KAJ1979430.1"/>
    </source>
</evidence>
<dbReference type="EC" id="2.7.4.25" evidence="2"/>
<comment type="caution">
    <text evidence="10">The sequence shown here is derived from an EMBL/GenBank/DDBJ whole genome shotgun (WGS) entry which is preliminary data.</text>
</comment>
<keyword evidence="11" id="KW-1185">Reference proteome</keyword>
<dbReference type="CDD" id="cd02020">
    <property type="entry name" value="CMPK"/>
    <property type="match status" value="1"/>
</dbReference>
<feature type="domain" description="Cytidylate kinase" evidence="9">
    <location>
        <begin position="86"/>
        <end position="229"/>
    </location>
</feature>
<dbReference type="GO" id="GO:0006139">
    <property type="term" value="P:nucleobase-containing compound metabolic process"/>
    <property type="evidence" value="ECO:0007669"/>
    <property type="project" value="InterPro"/>
</dbReference>
<dbReference type="AlphaFoldDB" id="A0A9W8ED77"/>